<keyword evidence="1" id="KW-0812">Transmembrane</keyword>
<proteinExistence type="predicted"/>
<reference evidence="2 3" key="1">
    <citation type="submission" date="2022-10" db="EMBL/GenBank/DDBJ databases">
        <authorList>
            <person name="Xie J."/>
            <person name="Shen N."/>
        </authorList>
    </citation>
    <scope>NUCLEOTIDE SEQUENCE [LARGE SCALE GENOMIC DNA]</scope>
    <source>
        <strain evidence="2 3">YIM65594</strain>
    </source>
</reference>
<protein>
    <submittedName>
        <fullName evidence="2">Uncharacterized protein</fullName>
    </submittedName>
</protein>
<sequence length="56" mass="5584">MLIFVAMILGGIGVVCIGITARRMVTGDVALGPPLLALVTAFAAAALMLTATALGR</sequence>
<feature type="transmembrane region" description="Helical" evidence="1">
    <location>
        <begin position="34"/>
        <end position="54"/>
    </location>
</feature>
<comment type="caution">
    <text evidence="2">The sequence shown here is derived from an EMBL/GenBank/DDBJ whole genome shotgun (WGS) entry which is preliminary data.</text>
</comment>
<gene>
    <name evidence="2" type="ORF">OKJ99_04610</name>
</gene>
<keyword evidence="1" id="KW-1133">Transmembrane helix</keyword>
<dbReference type="RefSeq" id="WP_326014437.1">
    <property type="nucleotide sequence ID" value="NZ_JAOZYC010000020.1"/>
</dbReference>
<evidence type="ECO:0000313" key="3">
    <source>
        <dbReference type="Proteomes" id="UP001354931"/>
    </source>
</evidence>
<keyword evidence="1" id="KW-0472">Membrane</keyword>
<dbReference type="EMBL" id="JAOZYC010000020">
    <property type="protein sequence ID" value="MEB8336796.1"/>
    <property type="molecule type" value="Genomic_DNA"/>
</dbReference>
<evidence type="ECO:0000256" key="1">
    <source>
        <dbReference type="SAM" id="Phobius"/>
    </source>
</evidence>
<name>A0ABU6F1L8_9ACTN</name>
<evidence type="ECO:0000313" key="2">
    <source>
        <dbReference type="EMBL" id="MEB8336796.1"/>
    </source>
</evidence>
<keyword evidence="3" id="KW-1185">Reference proteome</keyword>
<dbReference type="Proteomes" id="UP001354931">
    <property type="component" value="Unassembled WGS sequence"/>
</dbReference>
<accession>A0ABU6F1L8</accession>
<organism evidence="2 3">
    <name type="scientific">Streptomyces endophyticus</name>
    <dbReference type="NCBI Taxonomy" id="714166"/>
    <lineage>
        <taxon>Bacteria</taxon>
        <taxon>Bacillati</taxon>
        <taxon>Actinomycetota</taxon>
        <taxon>Actinomycetes</taxon>
        <taxon>Kitasatosporales</taxon>
        <taxon>Streptomycetaceae</taxon>
        <taxon>Streptomyces</taxon>
    </lineage>
</organism>